<comment type="caution">
    <text evidence="1">The sequence shown here is derived from an EMBL/GenBank/DDBJ whole genome shotgun (WGS) entry which is preliminary data.</text>
</comment>
<gene>
    <name evidence="1" type="ORF">GBF38_015672</name>
</gene>
<proteinExistence type="predicted"/>
<organism evidence="1 2">
    <name type="scientific">Nibea albiflora</name>
    <name type="common">Yellow drum</name>
    <name type="synonym">Corvina albiflora</name>
    <dbReference type="NCBI Taxonomy" id="240163"/>
    <lineage>
        <taxon>Eukaryota</taxon>
        <taxon>Metazoa</taxon>
        <taxon>Chordata</taxon>
        <taxon>Craniata</taxon>
        <taxon>Vertebrata</taxon>
        <taxon>Euteleostomi</taxon>
        <taxon>Actinopterygii</taxon>
        <taxon>Neopterygii</taxon>
        <taxon>Teleostei</taxon>
        <taxon>Neoteleostei</taxon>
        <taxon>Acanthomorphata</taxon>
        <taxon>Eupercaria</taxon>
        <taxon>Sciaenidae</taxon>
        <taxon>Nibea</taxon>
    </lineage>
</organism>
<dbReference type="Proteomes" id="UP000805704">
    <property type="component" value="Chromosome 5"/>
</dbReference>
<name>A0ACB7EM66_NIBAL</name>
<keyword evidence="2" id="KW-1185">Reference proteome</keyword>
<accession>A0ACB7EM66</accession>
<dbReference type="EMBL" id="CM024793">
    <property type="protein sequence ID" value="KAG8003019.1"/>
    <property type="molecule type" value="Genomic_DNA"/>
</dbReference>
<protein>
    <submittedName>
        <fullName evidence="1">Uncharacterized protein</fullName>
    </submittedName>
</protein>
<sequence>SQRVTGILLRWCWEQLLPKTNTDQEEEEEEEEEDPAHPLDSDLWFAALPLITPQPVGRVIRGVNGTQETFAGFGPEALPHSRRRKLRSPNVNEQLEESTQMQAQTKVSSEREFVWEEGQGLCGVDELMEGRPSMADLFSPTTPPSSRTCSALTPVSHHLIKILQHLTPVHPPRLFHQLCTNNADHKPPY</sequence>
<evidence type="ECO:0000313" key="1">
    <source>
        <dbReference type="EMBL" id="KAG8003019.1"/>
    </source>
</evidence>
<evidence type="ECO:0000313" key="2">
    <source>
        <dbReference type="Proteomes" id="UP000805704"/>
    </source>
</evidence>
<feature type="non-terminal residue" evidence="1">
    <location>
        <position position="1"/>
    </location>
</feature>
<reference evidence="1" key="1">
    <citation type="submission" date="2020-04" db="EMBL/GenBank/DDBJ databases">
        <title>A chromosome-scale assembly and high-density genetic map of the yellow drum (Nibea albiflora) genome.</title>
        <authorList>
            <person name="Xu D."/>
            <person name="Zhang W."/>
            <person name="Chen R."/>
            <person name="Tan P."/>
            <person name="Wang L."/>
            <person name="Song H."/>
            <person name="Tian L."/>
            <person name="Zhu Q."/>
            <person name="Wang B."/>
        </authorList>
    </citation>
    <scope>NUCLEOTIDE SEQUENCE</scope>
    <source>
        <strain evidence="1">ZJHYS-2018</strain>
    </source>
</reference>